<keyword evidence="8 9" id="KW-0472">Membrane</keyword>
<feature type="transmembrane region" description="Helical" evidence="9">
    <location>
        <begin position="186"/>
        <end position="211"/>
    </location>
</feature>
<accession>A0ABQ5TQU6</accession>
<dbReference type="PANTHER" id="PTHR32243">
    <property type="entry name" value="MALTOSE TRANSPORT SYSTEM PERMEASE-RELATED"/>
    <property type="match status" value="1"/>
</dbReference>
<dbReference type="InterPro" id="IPR035906">
    <property type="entry name" value="MetI-like_sf"/>
</dbReference>
<dbReference type="Pfam" id="PF00528">
    <property type="entry name" value="BPD_transp_1"/>
    <property type="match status" value="1"/>
</dbReference>
<keyword evidence="6 9" id="KW-0812">Transmembrane</keyword>
<evidence type="ECO:0000256" key="3">
    <source>
        <dbReference type="ARBA" id="ARBA00022448"/>
    </source>
</evidence>
<keyword evidence="7 9" id="KW-1133">Transmembrane helix</keyword>
<evidence type="ECO:0000256" key="8">
    <source>
        <dbReference type="ARBA" id="ARBA00023136"/>
    </source>
</evidence>
<dbReference type="Proteomes" id="UP001275436">
    <property type="component" value="Unassembled WGS sequence"/>
</dbReference>
<evidence type="ECO:0000256" key="6">
    <source>
        <dbReference type="ARBA" id="ARBA00022692"/>
    </source>
</evidence>
<feature type="transmembrane region" description="Helical" evidence="9">
    <location>
        <begin position="73"/>
        <end position="97"/>
    </location>
</feature>
<protein>
    <submittedName>
        <fullName evidence="11">Sugar ABC transporter permease</fullName>
    </submittedName>
</protein>
<dbReference type="InterPro" id="IPR050901">
    <property type="entry name" value="BP-dep_ABC_trans_perm"/>
</dbReference>
<feature type="transmembrane region" description="Helical" evidence="9">
    <location>
        <begin position="143"/>
        <end position="165"/>
    </location>
</feature>
<evidence type="ECO:0000256" key="1">
    <source>
        <dbReference type="ARBA" id="ARBA00004651"/>
    </source>
</evidence>
<feature type="transmembrane region" description="Helical" evidence="9">
    <location>
        <begin position="109"/>
        <end position="131"/>
    </location>
</feature>
<comment type="caution">
    <text evidence="11">The sequence shown here is derived from an EMBL/GenBank/DDBJ whole genome shotgun (WGS) entry which is preliminary data.</text>
</comment>
<reference evidence="11 12" key="1">
    <citation type="submission" date="2023-02" db="EMBL/GenBank/DDBJ databases">
        <title>Oceanobacillus kimchii IFOP_LL358 isolated form Alexandrium catenella lab strain.</title>
        <authorList>
            <person name="Gajardo G."/>
            <person name="Ueki S."/>
            <person name="Maruyama F."/>
        </authorList>
    </citation>
    <scope>NUCLEOTIDE SEQUENCE [LARGE SCALE GENOMIC DNA]</scope>
    <source>
        <strain evidence="11 12">IFOP_LL358</strain>
    </source>
</reference>
<evidence type="ECO:0000313" key="11">
    <source>
        <dbReference type="EMBL" id="GLO67555.1"/>
    </source>
</evidence>
<dbReference type="InterPro" id="IPR000515">
    <property type="entry name" value="MetI-like"/>
</dbReference>
<dbReference type="SUPFAM" id="SSF161098">
    <property type="entry name" value="MetI-like"/>
    <property type="match status" value="1"/>
</dbReference>
<proteinExistence type="inferred from homology"/>
<dbReference type="PROSITE" id="PS50928">
    <property type="entry name" value="ABC_TM1"/>
    <property type="match status" value="1"/>
</dbReference>
<dbReference type="PANTHER" id="PTHR32243:SF50">
    <property type="entry name" value="MALTOSE_MALTODEXTRIN TRANSPORT SYSTEM PERMEASE PROTEIN MALG"/>
    <property type="match status" value="1"/>
</dbReference>
<dbReference type="Gene3D" id="1.10.3720.10">
    <property type="entry name" value="MetI-like"/>
    <property type="match status" value="1"/>
</dbReference>
<evidence type="ECO:0000256" key="9">
    <source>
        <dbReference type="RuleBase" id="RU363032"/>
    </source>
</evidence>
<sequence length="278" mass="31090">MNANSLKRKKMFSSIAELLGVLLVVTFLFFPILWILITSFKSGEDVYSLSLIFEPTLDNFRAIFNTENNFGKYYMNSIIVVFFTLIITLPVSVLAAYSISRYKIPGKALLMFAILATQFIPLIVNVIPFFSAFRNWGLLDTTIALIIVNLGHTIPYAIWLIKGFMDSIPIDMEEAGSIDGASRLRILWNIVLPIAKPGIITATVFCFVVVWNEFMFALILTSREAITLPVALSYFIGENGVVWNEMAAAGVIYVIPTIIFMLIVRKEFVKGMSAGAIK</sequence>
<dbReference type="EMBL" id="BSKO01000001">
    <property type="protein sequence ID" value="GLO67555.1"/>
    <property type="molecule type" value="Genomic_DNA"/>
</dbReference>
<evidence type="ECO:0000259" key="10">
    <source>
        <dbReference type="PROSITE" id="PS50928"/>
    </source>
</evidence>
<evidence type="ECO:0000313" key="12">
    <source>
        <dbReference type="Proteomes" id="UP001275436"/>
    </source>
</evidence>
<feature type="transmembrane region" description="Helical" evidence="9">
    <location>
        <begin position="246"/>
        <end position="264"/>
    </location>
</feature>
<keyword evidence="5" id="KW-0762">Sugar transport</keyword>
<keyword evidence="3 9" id="KW-0813">Transport</keyword>
<evidence type="ECO:0000256" key="2">
    <source>
        <dbReference type="ARBA" id="ARBA00009047"/>
    </source>
</evidence>
<evidence type="ECO:0000256" key="5">
    <source>
        <dbReference type="ARBA" id="ARBA00022597"/>
    </source>
</evidence>
<organism evidence="11 12">
    <name type="scientific">Oceanobacillus kimchii</name>
    <dbReference type="NCBI Taxonomy" id="746691"/>
    <lineage>
        <taxon>Bacteria</taxon>
        <taxon>Bacillati</taxon>
        <taxon>Bacillota</taxon>
        <taxon>Bacilli</taxon>
        <taxon>Bacillales</taxon>
        <taxon>Bacillaceae</taxon>
        <taxon>Oceanobacillus</taxon>
    </lineage>
</organism>
<dbReference type="RefSeq" id="WP_077597069.1">
    <property type="nucleotide sequence ID" value="NZ_BSKO01000001.1"/>
</dbReference>
<name>A0ABQ5TQU6_9BACI</name>
<comment type="similarity">
    <text evidence="2">Belongs to the binding-protein-dependent transport system permease family. MalFG subfamily.</text>
</comment>
<evidence type="ECO:0000256" key="7">
    <source>
        <dbReference type="ARBA" id="ARBA00022989"/>
    </source>
</evidence>
<gene>
    <name evidence="11" type="ORF">MACH08_33390</name>
</gene>
<keyword evidence="12" id="KW-1185">Reference proteome</keyword>
<comment type="subcellular location">
    <subcellularLocation>
        <location evidence="1 9">Cell membrane</location>
        <topology evidence="1 9">Multi-pass membrane protein</topology>
    </subcellularLocation>
</comment>
<dbReference type="CDD" id="cd06261">
    <property type="entry name" value="TM_PBP2"/>
    <property type="match status" value="1"/>
</dbReference>
<evidence type="ECO:0000256" key="4">
    <source>
        <dbReference type="ARBA" id="ARBA00022475"/>
    </source>
</evidence>
<keyword evidence="4" id="KW-1003">Cell membrane</keyword>
<feature type="transmembrane region" description="Helical" evidence="9">
    <location>
        <begin position="12"/>
        <end position="37"/>
    </location>
</feature>
<feature type="domain" description="ABC transmembrane type-1" evidence="10">
    <location>
        <begin position="74"/>
        <end position="264"/>
    </location>
</feature>